<organism evidence="4 5">
    <name type="scientific">Daejeonella lutea</name>
    <dbReference type="NCBI Taxonomy" id="572036"/>
    <lineage>
        <taxon>Bacteria</taxon>
        <taxon>Pseudomonadati</taxon>
        <taxon>Bacteroidota</taxon>
        <taxon>Sphingobacteriia</taxon>
        <taxon>Sphingobacteriales</taxon>
        <taxon>Sphingobacteriaceae</taxon>
        <taxon>Daejeonella</taxon>
    </lineage>
</organism>
<dbReference type="STRING" id="572036.SAMN05661099_2273"/>
<dbReference type="Pfam" id="PF05163">
    <property type="entry name" value="DinB"/>
    <property type="match status" value="1"/>
</dbReference>
<dbReference type="OrthoDB" id="119432at2"/>
<gene>
    <name evidence="4" type="ORF">SAMN05661099_2273</name>
</gene>
<sequence length="165" mass="18596">MSTLETAEKISTIITPGELAAHWNGHRGLTRKLIEVFPEKEFFEYSIGGMRPAAQLIQEMMDVSTGGVREMAGGEAGAIAGHAVKATTIVEALENWDKDTAELFENLAKIPVDKFHDRILSFGQYEGTIWGNIFYFMDNEIHHRAQAYVYLRSLGVEPPAFWDRY</sequence>
<evidence type="ECO:0000313" key="4">
    <source>
        <dbReference type="EMBL" id="SKB68997.1"/>
    </source>
</evidence>
<dbReference type="RefSeq" id="WP_079702790.1">
    <property type="nucleotide sequence ID" value="NZ_FUYR01000002.1"/>
</dbReference>
<proteinExistence type="inferred from homology"/>
<evidence type="ECO:0000313" key="5">
    <source>
        <dbReference type="Proteomes" id="UP000189981"/>
    </source>
</evidence>
<dbReference type="EMBL" id="FUYR01000002">
    <property type="protein sequence ID" value="SKB68997.1"/>
    <property type="molecule type" value="Genomic_DNA"/>
</dbReference>
<dbReference type="Gene3D" id="1.20.120.450">
    <property type="entry name" value="dinb family like domain"/>
    <property type="match status" value="1"/>
</dbReference>
<keyword evidence="5" id="KW-1185">Reference proteome</keyword>
<dbReference type="AlphaFoldDB" id="A0A1T5DBP0"/>
<evidence type="ECO:0000256" key="2">
    <source>
        <dbReference type="ARBA" id="ARBA00022723"/>
    </source>
</evidence>
<reference evidence="5" key="1">
    <citation type="submission" date="2017-02" db="EMBL/GenBank/DDBJ databases">
        <authorList>
            <person name="Varghese N."/>
            <person name="Submissions S."/>
        </authorList>
    </citation>
    <scope>NUCLEOTIDE SEQUENCE [LARGE SCALE GENOMIC DNA]</scope>
    <source>
        <strain evidence="5">DSM 22385</strain>
    </source>
</reference>
<dbReference type="InterPro" id="IPR007837">
    <property type="entry name" value="DinB"/>
</dbReference>
<dbReference type="Proteomes" id="UP000189981">
    <property type="component" value="Unassembled WGS sequence"/>
</dbReference>
<dbReference type="InterPro" id="IPR034660">
    <property type="entry name" value="DinB/YfiT-like"/>
</dbReference>
<protein>
    <submittedName>
        <fullName evidence="4">Uncharacterized damage-inducible protein DinB (Forms a four-helix bundle)</fullName>
    </submittedName>
</protein>
<accession>A0A1T5DBP0</accession>
<evidence type="ECO:0000256" key="3">
    <source>
        <dbReference type="PIRSR" id="PIRSR607837-1"/>
    </source>
</evidence>
<comment type="similarity">
    <text evidence="1">Belongs to the DinB family.</text>
</comment>
<dbReference type="GO" id="GO:0046872">
    <property type="term" value="F:metal ion binding"/>
    <property type="evidence" value="ECO:0007669"/>
    <property type="project" value="UniProtKB-KW"/>
</dbReference>
<keyword evidence="2 3" id="KW-0479">Metal-binding</keyword>
<evidence type="ECO:0000256" key="1">
    <source>
        <dbReference type="ARBA" id="ARBA00008635"/>
    </source>
</evidence>
<feature type="binding site" evidence="3">
    <location>
        <position position="143"/>
    </location>
    <ligand>
        <name>a divalent metal cation</name>
        <dbReference type="ChEBI" id="CHEBI:60240"/>
    </ligand>
</feature>
<name>A0A1T5DBP0_9SPHI</name>
<dbReference type="SUPFAM" id="SSF109854">
    <property type="entry name" value="DinB/YfiT-like putative metalloenzymes"/>
    <property type="match status" value="1"/>
</dbReference>